<dbReference type="PROSITE" id="PS00059">
    <property type="entry name" value="ADH_ZINC"/>
    <property type="match status" value="2"/>
</dbReference>
<evidence type="ECO:0000256" key="2">
    <source>
        <dbReference type="ARBA" id="ARBA00022723"/>
    </source>
</evidence>
<comment type="cofactor">
    <cofactor evidence="1 6">
        <name>Zn(2+)</name>
        <dbReference type="ChEBI" id="CHEBI:29105"/>
    </cofactor>
</comment>
<keyword evidence="5" id="KW-0520">NAD</keyword>
<evidence type="ECO:0000256" key="1">
    <source>
        <dbReference type="ARBA" id="ARBA00001947"/>
    </source>
</evidence>
<feature type="domain" description="Alcohol dehydrogenase-like N-terminal" evidence="8">
    <location>
        <begin position="413"/>
        <end position="540"/>
    </location>
</feature>
<dbReference type="InterPro" id="IPR013149">
    <property type="entry name" value="ADH-like_C"/>
</dbReference>
<dbReference type="Pfam" id="PF08240">
    <property type="entry name" value="ADH_N"/>
    <property type="match status" value="2"/>
</dbReference>
<evidence type="ECO:0000259" key="7">
    <source>
        <dbReference type="Pfam" id="PF00107"/>
    </source>
</evidence>
<accession>A0A8J2RY57</accession>
<dbReference type="Pfam" id="PF00107">
    <property type="entry name" value="ADH_zinc_N"/>
    <property type="match status" value="2"/>
</dbReference>
<dbReference type="Gene3D" id="3.90.180.10">
    <property type="entry name" value="Medium-chain alcohol dehydrogenases, catalytic domain"/>
    <property type="match status" value="2"/>
</dbReference>
<feature type="domain" description="Alcohol dehydrogenase-like N-terminal" evidence="8">
    <location>
        <begin position="36"/>
        <end position="165"/>
    </location>
</feature>
<evidence type="ECO:0008006" key="11">
    <source>
        <dbReference type="Google" id="ProtNLM"/>
    </source>
</evidence>
<comment type="caution">
    <text evidence="9">The sequence shown here is derived from an EMBL/GenBank/DDBJ whole genome shotgun (WGS) entry which is preliminary data.</text>
</comment>
<dbReference type="AlphaFoldDB" id="A0A8J2RY57"/>
<sequence length="772" mass="82411">MEFQTTGQVIECRAAVVWAVGEPFKMETIQVATPKAGEVRIKIVASGVCHSDLFFIRGGAGPLVFPCILGHEGAGIVESVGPGVSSVAPGDHVIPLYTPQCYECDSCKSDYTNMCTKDNMLQMAGFLSDGTSRFTCNEQVIKHNMGCSAFAEYTVVNETNICKIDPAAPLDKVCLIGCAIATGYGAALNTAKVRQGSTVAIWGLGGVGLAAAMGAKKAGAARIIGVDINPAKVEIGKLFGMTDYVNPKDHEEPIEQVLVKMTNGGVDHALECCGISSCIKSAFAACRPGGSTLTLVGLAPLSEDVPFNAYQFIAGKSVNGTYFGGWKSRDQVPKLVEDYLSKQLMVDELITHTLPIESINEAVDLMKKGEWNKLIMDLTTSIGKVIECRAAVAWAVGEPLTMETVQVAVPLTGEVRIKIVASGVCHTDLFFQKGRDGPDVFPCILGHEGAGIVESIGPKVTSVKPGDHVIPVYTSQCYNCEFCKSTETNICNVNGTFQLAGLMNDGTTRFTCRGQSIKHNMGCSTFSEYTVVYETNVCKINPCAPLEKIGLIGCGIGTGYGAVLNTAKVRAGSTVAIWGLGGVGLAVAMGAKKAGAARIIGIDINPSKENIGKKFGITDFINPDDYKIPVDEVIMDMTTGGLDYAFECCGIPSCMKAALNACKEGLSVLTIVGVADLTAEVPYYPIQLIYGRTIKGTYFGGTQFVSLEIHSMRPQMSTGWKSRDQIPKLVDEYLAKELMVDEFISHTMPIESINEAVELMEKGECLRTIVTF</sequence>
<dbReference type="SUPFAM" id="SSF50129">
    <property type="entry name" value="GroES-like"/>
    <property type="match status" value="3"/>
</dbReference>
<evidence type="ECO:0000313" key="9">
    <source>
        <dbReference type="EMBL" id="CAH0107366.1"/>
    </source>
</evidence>
<keyword evidence="4" id="KW-0560">Oxidoreductase</keyword>
<evidence type="ECO:0000256" key="6">
    <source>
        <dbReference type="RuleBase" id="RU361277"/>
    </source>
</evidence>
<evidence type="ECO:0000259" key="8">
    <source>
        <dbReference type="Pfam" id="PF08240"/>
    </source>
</evidence>
<dbReference type="InterPro" id="IPR036291">
    <property type="entry name" value="NAD(P)-bd_dom_sf"/>
</dbReference>
<feature type="domain" description="Alcohol dehydrogenase-like C-terminal" evidence="7">
    <location>
        <begin position="582"/>
        <end position="701"/>
    </location>
</feature>
<dbReference type="EMBL" id="CAKKLH010000268">
    <property type="protein sequence ID" value="CAH0107366.1"/>
    <property type="molecule type" value="Genomic_DNA"/>
</dbReference>
<feature type="domain" description="Alcohol dehydrogenase-like C-terminal" evidence="7">
    <location>
        <begin position="206"/>
        <end position="336"/>
    </location>
</feature>
<protein>
    <recommendedName>
        <fullName evidence="11">Enoyl reductase (ER) domain-containing protein</fullName>
    </recommendedName>
</protein>
<evidence type="ECO:0000256" key="5">
    <source>
        <dbReference type="ARBA" id="ARBA00023027"/>
    </source>
</evidence>
<gene>
    <name evidence="9" type="ORF">DGAL_LOCUS10658</name>
</gene>
<evidence type="ECO:0000313" key="10">
    <source>
        <dbReference type="Proteomes" id="UP000789390"/>
    </source>
</evidence>
<proteinExistence type="inferred from homology"/>
<dbReference type="PANTHER" id="PTHR43880:SF12">
    <property type="entry name" value="ALCOHOL DEHYDROGENASE CLASS-3"/>
    <property type="match status" value="1"/>
</dbReference>
<keyword evidence="2 6" id="KW-0479">Metal-binding</keyword>
<reference evidence="9" key="1">
    <citation type="submission" date="2021-11" db="EMBL/GenBank/DDBJ databases">
        <authorList>
            <person name="Schell T."/>
        </authorList>
    </citation>
    <scope>NUCLEOTIDE SEQUENCE</scope>
    <source>
        <strain evidence="9">M5</strain>
    </source>
</reference>
<dbReference type="OrthoDB" id="417550at2759"/>
<dbReference type="InterPro" id="IPR013154">
    <property type="entry name" value="ADH-like_N"/>
</dbReference>
<comment type="similarity">
    <text evidence="6">Belongs to the zinc-containing alcohol dehydrogenase family.</text>
</comment>
<keyword evidence="3 6" id="KW-0862">Zinc</keyword>
<dbReference type="InterPro" id="IPR011032">
    <property type="entry name" value="GroES-like_sf"/>
</dbReference>
<evidence type="ECO:0000256" key="3">
    <source>
        <dbReference type="ARBA" id="ARBA00022833"/>
    </source>
</evidence>
<dbReference type="PANTHER" id="PTHR43880">
    <property type="entry name" value="ALCOHOL DEHYDROGENASE"/>
    <property type="match status" value="1"/>
</dbReference>
<dbReference type="GO" id="GO:0051903">
    <property type="term" value="F:S-(hydroxymethyl)glutathione dehydrogenase [NAD(P)+] activity"/>
    <property type="evidence" value="ECO:0007669"/>
    <property type="project" value="TreeGrafter"/>
</dbReference>
<dbReference type="SUPFAM" id="SSF51735">
    <property type="entry name" value="NAD(P)-binding Rossmann-fold domains"/>
    <property type="match status" value="2"/>
</dbReference>
<dbReference type="FunFam" id="3.90.180.10:FF:000001">
    <property type="entry name" value="S-(hydroxymethyl)glutathione dehydrogenase"/>
    <property type="match status" value="2"/>
</dbReference>
<dbReference type="GO" id="GO:0008270">
    <property type="term" value="F:zinc ion binding"/>
    <property type="evidence" value="ECO:0007669"/>
    <property type="project" value="InterPro"/>
</dbReference>
<dbReference type="GO" id="GO:0046294">
    <property type="term" value="P:formaldehyde catabolic process"/>
    <property type="evidence" value="ECO:0007669"/>
    <property type="project" value="TreeGrafter"/>
</dbReference>
<dbReference type="FunFam" id="3.40.50.720:FF:000003">
    <property type="entry name" value="S-(hydroxymethyl)glutathione dehydrogenase"/>
    <property type="match status" value="2"/>
</dbReference>
<organism evidence="9 10">
    <name type="scientific">Daphnia galeata</name>
    <dbReference type="NCBI Taxonomy" id="27404"/>
    <lineage>
        <taxon>Eukaryota</taxon>
        <taxon>Metazoa</taxon>
        <taxon>Ecdysozoa</taxon>
        <taxon>Arthropoda</taxon>
        <taxon>Crustacea</taxon>
        <taxon>Branchiopoda</taxon>
        <taxon>Diplostraca</taxon>
        <taxon>Cladocera</taxon>
        <taxon>Anomopoda</taxon>
        <taxon>Daphniidae</taxon>
        <taxon>Daphnia</taxon>
    </lineage>
</organism>
<dbReference type="Gene3D" id="3.40.50.720">
    <property type="entry name" value="NAD(P)-binding Rossmann-like Domain"/>
    <property type="match status" value="2"/>
</dbReference>
<name>A0A8J2RY57_9CRUS</name>
<dbReference type="GO" id="GO:0005829">
    <property type="term" value="C:cytosol"/>
    <property type="evidence" value="ECO:0007669"/>
    <property type="project" value="TreeGrafter"/>
</dbReference>
<evidence type="ECO:0000256" key="4">
    <source>
        <dbReference type="ARBA" id="ARBA00023002"/>
    </source>
</evidence>
<keyword evidence="10" id="KW-1185">Reference proteome</keyword>
<dbReference type="InterPro" id="IPR002328">
    <property type="entry name" value="ADH_Zn_CS"/>
</dbReference>
<dbReference type="Proteomes" id="UP000789390">
    <property type="component" value="Unassembled WGS sequence"/>
</dbReference>